<evidence type="ECO:0000313" key="3">
    <source>
        <dbReference type="EMBL" id="NML10273.1"/>
    </source>
</evidence>
<reference evidence="3 4" key="1">
    <citation type="submission" date="2020-04" db="EMBL/GenBank/DDBJ databases">
        <title>Sphingobium sp. AR-3-1 isolated from Arctic soil.</title>
        <authorList>
            <person name="Dahal R.H."/>
            <person name="Chaudhary D.K."/>
        </authorList>
    </citation>
    <scope>NUCLEOTIDE SEQUENCE [LARGE SCALE GENOMIC DNA]</scope>
    <source>
        <strain evidence="3 4">AR-3-1</strain>
    </source>
</reference>
<protein>
    <recommendedName>
        <fullName evidence="2">ABC-type transport auxiliary lipoprotein component domain-containing protein</fullName>
    </recommendedName>
</protein>
<keyword evidence="4" id="KW-1185">Reference proteome</keyword>
<name>A0A7X9WVF2_9SPHN</name>
<dbReference type="AlphaFoldDB" id="A0A7X9WVF2"/>
<sequence length="208" mass="22359">MLAGCGSLLGGGKRDDLFRFGVIERTNDTAPQAAVARRPLSLLRLRFAPEIEGDRILTTRGAQALYIKDARWVASVPDLFTQALTRQFGARAPDLRLASPRSATGASQALQVTIDRFEARYTPEADGKTPPTVVIAGEVTLFGADDRQPVASRRFSVEEPALANSTSGIVPAFDRAVTRYAAQLVDWTAQTSRSASSNPPSGKGQKDE</sequence>
<dbReference type="SUPFAM" id="SSF159594">
    <property type="entry name" value="XCC0632-like"/>
    <property type="match status" value="1"/>
</dbReference>
<feature type="region of interest" description="Disordered" evidence="1">
    <location>
        <begin position="188"/>
        <end position="208"/>
    </location>
</feature>
<evidence type="ECO:0000256" key="1">
    <source>
        <dbReference type="SAM" id="MobiDB-lite"/>
    </source>
</evidence>
<dbReference type="Proteomes" id="UP000519023">
    <property type="component" value="Unassembled WGS sequence"/>
</dbReference>
<gene>
    <name evidence="3" type="ORF">HHL08_08930</name>
</gene>
<feature type="domain" description="ABC-type transport auxiliary lipoprotein component" evidence="2">
    <location>
        <begin position="27"/>
        <end position="184"/>
    </location>
</feature>
<evidence type="ECO:0000259" key="2">
    <source>
        <dbReference type="Pfam" id="PF03886"/>
    </source>
</evidence>
<feature type="compositionally biased region" description="Polar residues" evidence="1">
    <location>
        <begin position="188"/>
        <end position="200"/>
    </location>
</feature>
<accession>A0A7X9WVF2</accession>
<organism evidence="3 4">
    <name type="scientific">Sphingobium psychrophilum</name>
    <dbReference type="NCBI Taxonomy" id="2728834"/>
    <lineage>
        <taxon>Bacteria</taxon>
        <taxon>Pseudomonadati</taxon>
        <taxon>Pseudomonadota</taxon>
        <taxon>Alphaproteobacteria</taxon>
        <taxon>Sphingomonadales</taxon>
        <taxon>Sphingomonadaceae</taxon>
        <taxon>Sphingobium</taxon>
    </lineage>
</organism>
<dbReference type="Gene3D" id="3.40.50.10610">
    <property type="entry name" value="ABC-type transport auxiliary lipoprotein component"/>
    <property type="match status" value="1"/>
</dbReference>
<dbReference type="Pfam" id="PF03886">
    <property type="entry name" value="ABC_trans_aux"/>
    <property type="match status" value="1"/>
</dbReference>
<evidence type="ECO:0000313" key="4">
    <source>
        <dbReference type="Proteomes" id="UP000519023"/>
    </source>
</evidence>
<proteinExistence type="predicted"/>
<dbReference type="EMBL" id="JABBFV010000005">
    <property type="protein sequence ID" value="NML10273.1"/>
    <property type="molecule type" value="Genomic_DNA"/>
</dbReference>
<comment type="caution">
    <text evidence="3">The sequence shown here is derived from an EMBL/GenBank/DDBJ whole genome shotgun (WGS) entry which is preliminary data.</text>
</comment>
<dbReference type="InterPro" id="IPR005586">
    <property type="entry name" value="ABC_trans_aux"/>
</dbReference>
<dbReference type="RefSeq" id="WP_169572470.1">
    <property type="nucleotide sequence ID" value="NZ_JABBFV010000005.1"/>
</dbReference>